<dbReference type="GO" id="GO:0019903">
    <property type="term" value="F:protein phosphatase binding"/>
    <property type="evidence" value="ECO:0007669"/>
    <property type="project" value="TreeGrafter"/>
</dbReference>
<accession>A0A8C8HS28</accession>
<dbReference type="PANTHER" id="PTHR10807">
    <property type="entry name" value="MYOTUBULARIN-RELATED"/>
    <property type="match status" value="1"/>
</dbReference>
<proteinExistence type="inferred from homology"/>
<evidence type="ECO:0000259" key="16">
    <source>
        <dbReference type="PROSITE" id="PS50178"/>
    </source>
</evidence>
<feature type="binding site" evidence="12">
    <location>
        <begin position="314"/>
        <end position="317"/>
    </location>
    <ligand>
        <name>substrate</name>
    </ligand>
</feature>
<evidence type="ECO:0000256" key="6">
    <source>
        <dbReference type="ARBA" id="ARBA00022801"/>
    </source>
</evidence>
<dbReference type="InterPro" id="IPR016130">
    <property type="entry name" value="Tyr_Pase_AS"/>
</dbReference>
<feature type="region of interest" description="Disordered" evidence="14">
    <location>
        <begin position="643"/>
        <end position="726"/>
    </location>
</feature>
<keyword evidence="19" id="KW-1185">Reference proteome</keyword>
<sequence>MLLLLFGEEGPPSLEYIQAKDLFPPKELVKEDDSLQVPFPALQGEGVEYLGRADDTIIAISNYRLHIKFKDSIINVPLRLIESVESRDMFQLHIICKDSKVVRCHFSTFKQCQEWLKRLNRAVAHPGRLEDLFALAYHAWCLGGSADDEDQHLQLCRPGDHVRQRQEMEVRRMGFDMQNAWRVSDINLNYKLCSSYPQKLLVPVWITDKELESVGSFRSSKRIPVVVYRHQRNGAVIARCSQPEISWWGWRNTEDEYLVTSIAKACLMDPGARVTCGAAACNSSLTRCSGPDANAAPQKLLILDARSYTAAVANRAKGGGCECEEYYPNCEVMFMGMANIHSIRNSFQSLRTVCSQIPDPGNWLSALESTRWLQHLSVMLKAATLVCSAVEREGRPVLVHCSDGWDRTPQIVALAKILLDPFYRTLEGFQVLVETEWLDYGHKFGDRCGHQESAEDVSEQCPVFLQWLDCVHQLLKQFPCFFEFNEAFLVKLVQHTYSCLYGTFLCNNGREREARNIYKRTCSIWSLLRTGNKNFQNFLYIPCHEMVLQPVCHTRALQLWTAVYLPTSSPCTAAEDAMELYLCPCAQGDELTSQSLDRLPKSRSMDNLVSACENGMALTRTSSDPNLNKHCQEGRTAHGLEPMAAIGGGAEPDSPEDVSPDTGLDDNDSEVEPVTPTPPTTPLEMEPREEGFEEEEASPPHPSPPAHTHSPPFPPPDHQPPLPSTSLATTAVPTVAMASASTVPPVDNSQVVAVRHPVSQSQLSVSEELSLLGSHWESVQGLVQSGLPANLSSGLCRALQPTAYQSRRLAGKLLRAQGMAVSNGLPNGGSQCCRREKEERVRGPAPASSSPVQSGSGWLSAVRSTSPFSPPSPAYLDDDGLPVPMDAVQQRLRQIEAGYKQEVEVLRRQVRQLQMRLERQYGMPPSEPDVNYEDNITCLRESDDSDEEESLSDHSEDCFSEGSWDRVDQKDTEVTRWVPDHMASHCFNCDCEFWMAKRRHHCRNCGNVFCKDCCHLKLPIPDQQLYDPVLVCNVCYDLLLEARNREICSQQLKKPIATASS</sequence>
<dbReference type="PROSITE" id="PS51339">
    <property type="entry name" value="PPASE_MYOTUBULARIN"/>
    <property type="match status" value="1"/>
</dbReference>
<dbReference type="GO" id="GO:0046856">
    <property type="term" value="P:phosphatidylinositol dephosphorylation"/>
    <property type="evidence" value="ECO:0007669"/>
    <property type="project" value="UniProtKB-ARBA"/>
</dbReference>
<evidence type="ECO:0000256" key="8">
    <source>
        <dbReference type="ARBA" id="ARBA00023098"/>
    </source>
</evidence>
<keyword evidence="7" id="KW-0862">Zinc</keyword>
<dbReference type="InterPro" id="IPR013083">
    <property type="entry name" value="Znf_RING/FYVE/PHD"/>
</dbReference>
<feature type="binding site" evidence="12">
    <location>
        <begin position="339"/>
        <end position="340"/>
    </location>
    <ligand>
        <name>substrate</name>
    </ligand>
</feature>
<feature type="region of interest" description="Disordered" evidence="14">
    <location>
        <begin position="941"/>
        <end position="962"/>
    </location>
</feature>
<comment type="similarity">
    <text evidence="2">Belongs to the protein-tyrosine phosphatase family. Non-receptor class myotubularin subfamily.</text>
</comment>
<keyword evidence="6" id="KW-0378">Hydrolase</keyword>
<feature type="compositionally biased region" description="Basic and acidic residues" evidence="14">
    <location>
        <begin position="833"/>
        <end position="842"/>
    </location>
</feature>
<name>A0A8C8HS28_ONCTS</name>
<evidence type="ECO:0000259" key="15">
    <source>
        <dbReference type="PROSITE" id="PS50056"/>
    </source>
</evidence>
<dbReference type="GO" id="GO:0061952">
    <property type="term" value="P:midbody abscission"/>
    <property type="evidence" value="ECO:0007669"/>
    <property type="project" value="UniProtKB-ARBA"/>
</dbReference>
<dbReference type="Pfam" id="PF01363">
    <property type="entry name" value="FYVE"/>
    <property type="match status" value="1"/>
</dbReference>
<organism evidence="18 19">
    <name type="scientific">Oncorhynchus tshawytscha</name>
    <name type="common">Chinook salmon</name>
    <name type="synonym">Salmo tshawytscha</name>
    <dbReference type="NCBI Taxonomy" id="74940"/>
    <lineage>
        <taxon>Eukaryota</taxon>
        <taxon>Metazoa</taxon>
        <taxon>Chordata</taxon>
        <taxon>Craniata</taxon>
        <taxon>Vertebrata</taxon>
        <taxon>Euteleostomi</taxon>
        <taxon>Actinopterygii</taxon>
        <taxon>Neopterygii</taxon>
        <taxon>Teleostei</taxon>
        <taxon>Protacanthopterygii</taxon>
        <taxon>Salmoniformes</taxon>
        <taxon>Salmonidae</taxon>
        <taxon>Salmoninae</taxon>
        <taxon>Oncorhynchus</taxon>
    </lineage>
</organism>
<keyword evidence="5 13" id="KW-0863">Zinc-finger</keyword>
<dbReference type="EC" id="3.1.3.95" evidence="3"/>
<evidence type="ECO:0000259" key="17">
    <source>
        <dbReference type="PROSITE" id="PS51339"/>
    </source>
</evidence>
<dbReference type="Gene3D" id="3.90.190.10">
    <property type="entry name" value="Protein tyrosine phosphatase superfamily"/>
    <property type="match status" value="1"/>
</dbReference>
<dbReference type="InterPro" id="IPR046978">
    <property type="entry name" value="MTMR4_FYVE"/>
</dbReference>
<reference evidence="18" key="2">
    <citation type="submission" date="2025-09" db="UniProtKB">
        <authorList>
            <consortium name="Ensembl"/>
        </authorList>
    </citation>
    <scope>IDENTIFICATION</scope>
</reference>
<dbReference type="InterPro" id="IPR003595">
    <property type="entry name" value="Tyr_Pase_cat"/>
</dbReference>
<evidence type="ECO:0000256" key="10">
    <source>
        <dbReference type="ARBA" id="ARBA00032571"/>
    </source>
</evidence>
<dbReference type="CDD" id="cd15733">
    <property type="entry name" value="FYVE_MTMR4"/>
    <property type="match status" value="1"/>
</dbReference>
<dbReference type="FunFam" id="3.30.40.10:FF:000073">
    <property type="entry name" value="myotubularin-related protein 4 isoform X2"/>
    <property type="match status" value="1"/>
</dbReference>
<dbReference type="InterPro" id="IPR000387">
    <property type="entry name" value="Tyr_Pase_dom"/>
</dbReference>
<dbReference type="PROSITE" id="PS00383">
    <property type="entry name" value="TYR_PHOSPHATASE_1"/>
    <property type="match status" value="1"/>
</dbReference>
<dbReference type="Ensembl" id="ENSOTST00005074561.2">
    <property type="protein sequence ID" value="ENSOTSP00005068657.2"/>
    <property type="gene ID" value="ENSOTSG00005022167.2"/>
</dbReference>
<dbReference type="Pfam" id="PF06602">
    <property type="entry name" value="Myotub-related"/>
    <property type="match status" value="1"/>
</dbReference>
<dbReference type="SUPFAM" id="SSF50729">
    <property type="entry name" value="PH domain-like"/>
    <property type="match status" value="1"/>
</dbReference>
<keyword evidence="9" id="KW-0472">Membrane</keyword>
<dbReference type="PANTHER" id="PTHR10807:SF64">
    <property type="entry name" value="MYOTUBULARIN-RELATED PROTEIN 4"/>
    <property type="match status" value="1"/>
</dbReference>
<evidence type="ECO:0000313" key="18">
    <source>
        <dbReference type="Ensembl" id="ENSOTSP00005068657.2"/>
    </source>
</evidence>
<dbReference type="InterPro" id="IPR011011">
    <property type="entry name" value="Znf_FYVE_PHD"/>
</dbReference>
<dbReference type="InterPro" id="IPR029021">
    <property type="entry name" value="Prot-tyrosine_phosphatase-like"/>
</dbReference>
<feature type="domain" description="FYVE-type" evidence="16">
    <location>
        <begin position="980"/>
        <end position="1040"/>
    </location>
</feature>
<evidence type="ECO:0000256" key="12">
    <source>
        <dbReference type="PIRSR" id="PIRSR630564-2"/>
    </source>
</evidence>
<dbReference type="PROSITE" id="PS50056">
    <property type="entry name" value="TYR_PHOSPHATASE_2"/>
    <property type="match status" value="1"/>
</dbReference>
<dbReference type="AlphaFoldDB" id="A0A8C8HS28"/>
<dbReference type="PROSITE" id="PS50178">
    <property type="entry name" value="ZF_FYVE"/>
    <property type="match status" value="1"/>
</dbReference>
<evidence type="ECO:0000256" key="9">
    <source>
        <dbReference type="ARBA" id="ARBA00023136"/>
    </source>
</evidence>
<dbReference type="Proteomes" id="UP000694402">
    <property type="component" value="Unassembled WGS sequence"/>
</dbReference>
<dbReference type="SMART" id="SM00064">
    <property type="entry name" value="FYVE"/>
    <property type="match status" value="1"/>
</dbReference>
<dbReference type="SMART" id="SM00404">
    <property type="entry name" value="PTPc_motif"/>
    <property type="match status" value="1"/>
</dbReference>
<comment type="subcellular location">
    <subcellularLocation>
        <location evidence="1">Endomembrane system</location>
        <topology evidence="1">Peripheral membrane protein</topology>
    </subcellularLocation>
</comment>
<keyword evidence="8" id="KW-0443">Lipid metabolism</keyword>
<feature type="binding site" evidence="12">
    <location>
        <begin position="401"/>
        <end position="407"/>
    </location>
    <ligand>
        <name>substrate</name>
    </ligand>
</feature>
<dbReference type="InterPro" id="IPR017455">
    <property type="entry name" value="Znf_FYVE-rel"/>
</dbReference>
<protein>
    <recommendedName>
        <fullName evidence="3">phosphatidylinositol-3,5-bisphosphate 3-phosphatase</fullName>
        <ecNumber evidence="3">3.1.3.95</ecNumber>
    </recommendedName>
    <alternativeName>
        <fullName evidence="10">Phosphatidylinositol-3,5-bisphosphate 3-phosphatase</fullName>
    </alternativeName>
</protein>
<dbReference type="InterPro" id="IPR010569">
    <property type="entry name" value="Myotubularin-like_Pase_dom"/>
</dbReference>
<feature type="compositionally biased region" description="Basic and acidic residues" evidence="14">
    <location>
        <begin position="951"/>
        <end position="962"/>
    </location>
</feature>
<evidence type="ECO:0000256" key="13">
    <source>
        <dbReference type="PROSITE-ProRule" id="PRU00091"/>
    </source>
</evidence>
<keyword evidence="4" id="KW-0479">Metal-binding</keyword>
<dbReference type="GO" id="GO:0016020">
    <property type="term" value="C:membrane"/>
    <property type="evidence" value="ECO:0007669"/>
    <property type="project" value="TreeGrafter"/>
</dbReference>
<feature type="compositionally biased region" description="Acidic residues" evidence="14">
    <location>
        <begin position="653"/>
        <end position="671"/>
    </location>
</feature>
<dbReference type="InterPro" id="IPR030564">
    <property type="entry name" value="Myotubularin"/>
</dbReference>
<feature type="domain" description="Myotubularin phosphatase" evidence="17">
    <location>
        <begin position="160"/>
        <end position="564"/>
    </location>
</feature>
<dbReference type="GO" id="GO:0052629">
    <property type="term" value="F:phosphatidylinositol-3,5-bisphosphate 3-phosphatase activity"/>
    <property type="evidence" value="ECO:0007669"/>
    <property type="project" value="UniProtKB-EC"/>
</dbReference>
<dbReference type="Gene3D" id="3.30.40.10">
    <property type="entry name" value="Zinc/RING finger domain, C3HC4 (zinc finger)"/>
    <property type="match status" value="1"/>
</dbReference>
<evidence type="ECO:0000256" key="11">
    <source>
        <dbReference type="PIRSR" id="PIRSR630564-1"/>
    </source>
</evidence>
<evidence type="ECO:0000256" key="7">
    <source>
        <dbReference type="ARBA" id="ARBA00022833"/>
    </source>
</evidence>
<evidence type="ECO:0000256" key="3">
    <source>
        <dbReference type="ARBA" id="ARBA00012903"/>
    </source>
</evidence>
<dbReference type="GO" id="GO:0004722">
    <property type="term" value="F:protein serine/threonine phosphatase activity"/>
    <property type="evidence" value="ECO:0007669"/>
    <property type="project" value="UniProtKB-ARBA"/>
</dbReference>
<feature type="domain" description="Tyrosine specific protein phosphatases" evidence="15">
    <location>
        <begin position="370"/>
        <end position="414"/>
    </location>
</feature>
<feature type="region of interest" description="Disordered" evidence="14">
    <location>
        <begin position="824"/>
        <end position="872"/>
    </location>
</feature>
<dbReference type="GO" id="GO:0008270">
    <property type="term" value="F:zinc ion binding"/>
    <property type="evidence" value="ECO:0007669"/>
    <property type="project" value="UniProtKB-KW"/>
</dbReference>
<evidence type="ECO:0000256" key="4">
    <source>
        <dbReference type="ARBA" id="ARBA00022723"/>
    </source>
</evidence>
<evidence type="ECO:0000313" key="19">
    <source>
        <dbReference type="Proteomes" id="UP000694402"/>
    </source>
</evidence>
<dbReference type="SUPFAM" id="SSF57903">
    <property type="entry name" value="FYVE/PHD zinc finger"/>
    <property type="match status" value="1"/>
</dbReference>
<dbReference type="GO" id="GO:0004438">
    <property type="term" value="F:phosphatidylinositol-3-phosphate phosphatase activity"/>
    <property type="evidence" value="ECO:0007669"/>
    <property type="project" value="TreeGrafter"/>
</dbReference>
<evidence type="ECO:0000256" key="5">
    <source>
        <dbReference type="ARBA" id="ARBA00022771"/>
    </source>
</evidence>
<evidence type="ECO:0000256" key="2">
    <source>
        <dbReference type="ARBA" id="ARBA00007471"/>
    </source>
</evidence>
<dbReference type="SUPFAM" id="SSF52799">
    <property type="entry name" value="(Phosphotyrosine protein) phosphatases II"/>
    <property type="match status" value="1"/>
</dbReference>
<dbReference type="GO" id="GO:0005829">
    <property type="term" value="C:cytosol"/>
    <property type="evidence" value="ECO:0007669"/>
    <property type="project" value="UniProtKB-ARBA"/>
</dbReference>
<dbReference type="GeneTree" id="ENSGT00940000158976"/>
<evidence type="ECO:0000256" key="1">
    <source>
        <dbReference type="ARBA" id="ARBA00004184"/>
    </source>
</evidence>
<reference evidence="18" key="1">
    <citation type="submission" date="2025-08" db="UniProtKB">
        <authorList>
            <consortium name="Ensembl"/>
        </authorList>
    </citation>
    <scope>IDENTIFICATION</scope>
</reference>
<dbReference type="GO" id="GO:0060090">
    <property type="term" value="F:molecular adaptor activity"/>
    <property type="evidence" value="ECO:0007669"/>
    <property type="project" value="UniProtKB-ARBA"/>
</dbReference>
<dbReference type="GO" id="GO:0046474">
    <property type="term" value="P:glycerophospholipid biosynthetic process"/>
    <property type="evidence" value="ECO:0007669"/>
    <property type="project" value="UniProtKB-ARBA"/>
</dbReference>
<dbReference type="InterPro" id="IPR000306">
    <property type="entry name" value="Znf_FYVE"/>
</dbReference>
<feature type="compositionally biased region" description="Pro residues" evidence="14">
    <location>
        <begin position="699"/>
        <end position="723"/>
    </location>
</feature>
<dbReference type="GO" id="GO:0012505">
    <property type="term" value="C:endomembrane system"/>
    <property type="evidence" value="ECO:0007669"/>
    <property type="project" value="UniProtKB-SubCell"/>
</dbReference>
<evidence type="ECO:0000256" key="14">
    <source>
        <dbReference type="SAM" id="MobiDB-lite"/>
    </source>
</evidence>
<dbReference type="GO" id="GO:0010506">
    <property type="term" value="P:regulation of autophagy"/>
    <property type="evidence" value="ECO:0007669"/>
    <property type="project" value="TreeGrafter"/>
</dbReference>
<feature type="active site" description="Phosphocysteine intermediate" evidence="11">
    <location>
        <position position="401"/>
    </location>
</feature>
<gene>
    <name evidence="18" type="primary">MTMR4</name>
</gene>
<feature type="compositionally biased region" description="Polar residues" evidence="14">
    <location>
        <begin position="847"/>
        <end position="867"/>
    </location>
</feature>